<accession>A0A0E9WSQ5</accession>
<protein>
    <submittedName>
        <fullName evidence="1">Uncharacterized protein</fullName>
    </submittedName>
</protein>
<proteinExistence type="predicted"/>
<reference evidence="1" key="1">
    <citation type="submission" date="2014-11" db="EMBL/GenBank/DDBJ databases">
        <authorList>
            <person name="Amaro Gonzalez C."/>
        </authorList>
    </citation>
    <scope>NUCLEOTIDE SEQUENCE</scope>
</reference>
<reference evidence="1" key="2">
    <citation type="journal article" date="2015" name="Fish Shellfish Immunol.">
        <title>Early steps in the European eel (Anguilla anguilla)-Vibrio vulnificus interaction in the gills: Role of the RtxA13 toxin.</title>
        <authorList>
            <person name="Callol A."/>
            <person name="Pajuelo D."/>
            <person name="Ebbesson L."/>
            <person name="Teles M."/>
            <person name="MacKenzie S."/>
            <person name="Amaro C."/>
        </authorList>
    </citation>
    <scope>NUCLEOTIDE SEQUENCE</scope>
</reference>
<sequence length="98" mass="11347">MESVMESETTFQSLEFCHPYSVLDRTSAVWFRTSGLIVYARVVNASKLRINSYHWLRVGIFSLLLSFYSLKLFESNALCQIIKFAKDGHNHFYSTVAQ</sequence>
<dbReference type="EMBL" id="GBXM01015118">
    <property type="protein sequence ID" value="JAH93459.1"/>
    <property type="molecule type" value="Transcribed_RNA"/>
</dbReference>
<organism evidence="1">
    <name type="scientific">Anguilla anguilla</name>
    <name type="common">European freshwater eel</name>
    <name type="synonym">Muraena anguilla</name>
    <dbReference type="NCBI Taxonomy" id="7936"/>
    <lineage>
        <taxon>Eukaryota</taxon>
        <taxon>Metazoa</taxon>
        <taxon>Chordata</taxon>
        <taxon>Craniata</taxon>
        <taxon>Vertebrata</taxon>
        <taxon>Euteleostomi</taxon>
        <taxon>Actinopterygii</taxon>
        <taxon>Neopterygii</taxon>
        <taxon>Teleostei</taxon>
        <taxon>Anguilliformes</taxon>
        <taxon>Anguillidae</taxon>
        <taxon>Anguilla</taxon>
    </lineage>
</organism>
<dbReference type="AlphaFoldDB" id="A0A0E9WSQ5"/>
<name>A0A0E9WSQ5_ANGAN</name>
<evidence type="ECO:0000313" key="1">
    <source>
        <dbReference type="EMBL" id="JAH93459.1"/>
    </source>
</evidence>